<dbReference type="STRING" id="1804984.AYM40_04110"/>
<reference evidence="1 2" key="1">
    <citation type="journal article" date="2016" name="Gene">
        <title>PacBio SMRT assembly of a complex multi-replicon genome reveals chlorocatechol degradative operon in a region of genome plasticity.</title>
        <authorList>
            <person name="Ricker N."/>
            <person name="Shen S.Y."/>
            <person name="Goordial J."/>
            <person name="Jin S."/>
            <person name="Fulthorpe R.R."/>
        </authorList>
    </citation>
    <scope>NUCLEOTIDE SEQUENCE [LARGE SCALE GENOMIC DNA]</scope>
    <source>
        <strain evidence="1 2">OLGA172</strain>
    </source>
</reference>
<dbReference type="OrthoDB" id="9034518at2"/>
<accession>A0A160FHS9</accession>
<protein>
    <submittedName>
        <fullName evidence="1">Uncharacterized protein</fullName>
    </submittedName>
</protein>
<evidence type="ECO:0000313" key="1">
    <source>
        <dbReference type="EMBL" id="ANB71645.1"/>
    </source>
</evidence>
<dbReference type="EMBL" id="CP014578">
    <property type="protein sequence ID" value="ANB71645.1"/>
    <property type="molecule type" value="Genomic_DNA"/>
</dbReference>
<name>A0A160FHS9_9BURK</name>
<dbReference type="RefSeq" id="WP_063495110.1">
    <property type="nucleotide sequence ID" value="NZ_CP014578.1"/>
</dbReference>
<dbReference type="KEGG" id="buz:AYM40_04110"/>
<keyword evidence="2" id="KW-1185">Reference proteome</keyword>
<organism evidence="1 2">
    <name type="scientific">Paraburkholderia phytofirmans OLGA172</name>
    <dbReference type="NCBI Taxonomy" id="1417228"/>
    <lineage>
        <taxon>Bacteria</taxon>
        <taxon>Pseudomonadati</taxon>
        <taxon>Pseudomonadota</taxon>
        <taxon>Betaproteobacteria</taxon>
        <taxon>Burkholderiales</taxon>
        <taxon>Burkholderiaceae</taxon>
        <taxon>Paraburkholderia</taxon>
    </lineage>
</organism>
<sequence>MKFFKRKRTVALKWDGALKPHETPRVHVMPDGTEARQDENGITIRQTDGSEFTVDKDGRPRGRICTVSSITIADIAYVTAHQINKVYETVSHVVRFRNGGMLCYSLDASGRLLDCEFDGLHVSAKNGHVVAGCTDVALTLKRETED</sequence>
<evidence type="ECO:0000313" key="2">
    <source>
        <dbReference type="Proteomes" id="UP000076852"/>
    </source>
</evidence>
<dbReference type="Proteomes" id="UP000076852">
    <property type="component" value="Chromosome 1"/>
</dbReference>
<gene>
    <name evidence="1" type="ORF">AYM40_04110</name>
</gene>
<dbReference type="AlphaFoldDB" id="A0A160FHS9"/>
<proteinExistence type="predicted"/>